<protein>
    <recommendedName>
        <fullName evidence="2">Toxin</fullName>
    </recommendedName>
</protein>
<dbReference type="Proteomes" id="UP001139462">
    <property type="component" value="Unassembled WGS sequence"/>
</dbReference>
<keyword evidence="1" id="KW-1277">Toxin-antitoxin system</keyword>
<keyword evidence="4" id="KW-1185">Reference proteome</keyword>
<dbReference type="EMBL" id="JAIRBB010000001">
    <property type="protein sequence ID" value="MCG2429920.1"/>
    <property type="molecule type" value="Genomic_DNA"/>
</dbReference>
<dbReference type="InterPro" id="IPR028344">
    <property type="entry name" value="ParE1/4"/>
</dbReference>
<evidence type="ECO:0000256" key="1">
    <source>
        <dbReference type="ARBA" id="ARBA00022649"/>
    </source>
</evidence>
<gene>
    <name evidence="3" type="ORF">K8344_02210</name>
</gene>
<sequence>MDSNKRQFLSYQLSETADLDLVEIYEYSLIEFGFEQAEEYLDGFHHLFNQLTNFPNEGVLRKDIGLNILSIPYGSHLVFYSIAKNSISIIRVLHHSQNTLYYFK</sequence>
<dbReference type="RefSeq" id="WP_237606659.1">
    <property type="nucleotide sequence ID" value="NZ_JAIRBB010000001.1"/>
</dbReference>
<organism evidence="3 4">
    <name type="scientific">Aequorivita xiaoshiensis</name>
    <dbReference type="NCBI Taxonomy" id="2874476"/>
    <lineage>
        <taxon>Bacteria</taxon>
        <taxon>Pseudomonadati</taxon>
        <taxon>Bacteroidota</taxon>
        <taxon>Flavobacteriia</taxon>
        <taxon>Flavobacteriales</taxon>
        <taxon>Flavobacteriaceae</taxon>
        <taxon>Aequorivita</taxon>
    </lineage>
</organism>
<dbReference type="AlphaFoldDB" id="A0A9X1QYH7"/>
<dbReference type="Pfam" id="PF05016">
    <property type="entry name" value="ParE_toxin"/>
    <property type="match status" value="1"/>
</dbReference>
<dbReference type="Gene3D" id="3.30.2310.20">
    <property type="entry name" value="RelE-like"/>
    <property type="match status" value="1"/>
</dbReference>
<evidence type="ECO:0000313" key="4">
    <source>
        <dbReference type="Proteomes" id="UP001139462"/>
    </source>
</evidence>
<reference evidence="3" key="1">
    <citation type="submission" date="2021-09" db="EMBL/GenBank/DDBJ databases">
        <title>Genome of Aequorivita sp. strain F64183.</title>
        <authorList>
            <person name="Wang Y."/>
        </authorList>
    </citation>
    <scope>NUCLEOTIDE SEQUENCE</scope>
    <source>
        <strain evidence="3">F64183</strain>
    </source>
</reference>
<comment type="caution">
    <text evidence="3">The sequence shown here is derived from an EMBL/GenBank/DDBJ whole genome shotgun (WGS) entry which is preliminary data.</text>
</comment>
<dbReference type="InterPro" id="IPR035093">
    <property type="entry name" value="RelE/ParE_toxin_dom_sf"/>
</dbReference>
<dbReference type="InterPro" id="IPR007712">
    <property type="entry name" value="RelE/ParE_toxin"/>
</dbReference>
<dbReference type="PIRSF" id="PIRSF029218">
    <property type="entry name" value="ParE"/>
    <property type="match status" value="1"/>
</dbReference>
<evidence type="ECO:0000313" key="3">
    <source>
        <dbReference type="EMBL" id="MCG2429920.1"/>
    </source>
</evidence>
<evidence type="ECO:0000256" key="2">
    <source>
        <dbReference type="PIRNR" id="PIRNR029218"/>
    </source>
</evidence>
<comment type="similarity">
    <text evidence="2">Belongs to the RelE toxin family.</text>
</comment>
<accession>A0A9X1QYH7</accession>
<proteinExistence type="inferred from homology"/>
<name>A0A9X1QYH7_9FLAO</name>